<dbReference type="Gene3D" id="3.90.1530.10">
    <property type="entry name" value="Conserved hypothetical protein from pyrococcus furiosus pfu- 392566-001, ParB domain"/>
    <property type="match status" value="1"/>
</dbReference>
<dbReference type="SMART" id="SM00470">
    <property type="entry name" value="ParB"/>
    <property type="match status" value="1"/>
</dbReference>
<feature type="coiled-coil region" evidence="1">
    <location>
        <begin position="274"/>
        <end position="304"/>
    </location>
</feature>
<evidence type="ECO:0000259" key="2">
    <source>
        <dbReference type="SMART" id="SM00470"/>
    </source>
</evidence>
<proteinExistence type="predicted"/>
<gene>
    <name evidence="3" type="ORF">Q5741_19260</name>
</gene>
<dbReference type="Pfam" id="PF02195">
    <property type="entry name" value="ParB_N"/>
    <property type="match status" value="1"/>
</dbReference>
<accession>A0ABT9CLP8</accession>
<evidence type="ECO:0000313" key="3">
    <source>
        <dbReference type="EMBL" id="MDO7908533.1"/>
    </source>
</evidence>
<dbReference type="InterPro" id="IPR036086">
    <property type="entry name" value="ParB/Sulfiredoxin_sf"/>
</dbReference>
<dbReference type="Proteomes" id="UP001240171">
    <property type="component" value="Unassembled WGS sequence"/>
</dbReference>
<sequence length="304" mass="35820">MEAYLAWVAIDLVIPNPMNPRRDHSIESEQMQEILRSKGWAEAITCYRKGQYYIILSGHRRWHAAKKMNEKEVPVYIVQAPENNAEELDRLGSIQGGQVDWTPYEWAKYTYDIWKNSGKASYSQLANKLGISQSLVGSRIRVYKFYPRIEIEDKLSNGMYSLSMLDYILKWIKRVEKHHFELYQSMGEELIRKQMLKKYENRCFNSKIAIDNIFVTSACSKDILEFLTDINKKLQDCQFELELLKVDNEVDVTQNKLNVKMIIDEIRLIECRTKNEAGNLKEELNKLLKEIELKENQLFDMVEN</sequence>
<dbReference type="PANTHER" id="PTHR33375">
    <property type="entry name" value="CHROMOSOME-PARTITIONING PROTEIN PARB-RELATED"/>
    <property type="match status" value="1"/>
</dbReference>
<evidence type="ECO:0000256" key="1">
    <source>
        <dbReference type="SAM" id="Coils"/>
    </source>
</evidence>
<keyword evidence="1" id="KW-0175">Coiled coil</keyword>
<evidence type="ECO:0000313" key="4">
    <source>
        <dbReference type="Proteomes" id="UP001240171"/>
    </source>
</evidence>
<dbReference type="RefSeq" id="WP_305025753.1">
    <property type="nucleotide sequence ID" value="NZ_JAUQTB010000017.1"/>
</dbReference>
<keyword evidence="4" id="KW-1185">Reference proteome</keyword>
<organism evidence="3 4">
    <name type="scientific">Paenibacillus lacisoli</name>
    <dbReference type="NCBI Taxonomy" id="3064525"/>
    <lineage>
        <taxon>Bacteria</taxon>
        <taxon>Bacillati</taxon>
        <taxon>Bacillota</taxon>
        <taxon>Bacilli</taxon>
        <taxon>Bacillales</taxon>
        <taxon>Paenibacillaceae</taxon>
        <taxon>Paenibacillus</taxon>
    </lineage>
</organism>
<comment type="caution">
    <text evidence="3">The sequence shown here is derived from an EMBL/GenBank/DDBJ whole genome shotgun (WGS) entry which is preliminary data.</text>
</comment>
<feature type="domain" description="ParB-like N-terminal" evidence="2">
    <location>
        <begin position="6"/>
        <end position="94"/>
    </location>
</feature>
<dbReference type="InterPro" id="IPR050336">
    <property type="entry name" value="Chromosome_partition/occlusion"/>
</dbReference>
<dbReference type="PANTHER" id="PTHR33375:SF1">
    <property type="entry name" value="CHROMOSOME-PARTITIONING PROTEIN PARB-RELATED"/>
    <property type="match status" value="1"/>
</dbReference>
<reference evidence="3 4" key="1">
    <citation type="submission" date="2023-07" db="EMBL/GenBank/DDBJ databases">
        <title>Paenibacillus sp. JX-17 nov. isolated from soil.</title>
        <authorList>
            <person name="Wan Y."/>
            <person name="Liu B."/>
        </authorList>
    </citation>
    <scope>NUCLEOTIDE SEQUENCE [LARGE SCALE GENOMIC DNA]</scope>
    <source>
        <strain evidence="3 4">JX-17</strain>
    </source>
</reference>
<dbReference type="EMBL" id="JAUQTB010000017">
    <property type="protein sequence ID" value="MDO7908533.1"/>
    <property type="molecule type" value="Genomic_DNA"/>
</dbReference>
<name>A0ABT9CLP8_9BACL</name>
<dbReference type="InterPro" id="IPR003115">
    <property type="entry name" value="ParB_N"/>
</dbReference>
<protein>
    <submittedName>
        <fullName evidence="3">ParB N-terminal domain-containing protein</fullName>
    </submittedName>
</protein>
<dbReference type="SUPFAM" id="SSF110849">
    <property type="entry name" value="ParB/Sulfiredoxin"/>
    <property type="match status" value="1"/>
</dbReference>